<dbReference type="GO" id="GO:0003676">
    <property type="term" value="F:nucleic acid binding"/>
    <property type="evidence" value="ECO:0007669"/>
    <property type="project" value="InterPro"/>
</dbReference>
<comment type="catalytic activity">
    <reaction evidence="4 5">
        <text>L-glutaminyl-[peptide chain release factor] + S-adenosyl-L-methionine = N(5)-methyl-L-glutaminyl-[peptide chain release factor] + S-adenosyl-L-homocysteine + H(+)</text>
        <dbReference type="Rhea" id="RHEA:42896"/>
        <dbReference type="Rhea" id="RHEA-COMP:10271"/>
        <dbReference type="Rhea" id="RHEA-COMP:10272"/>
        <dbReference type="ChEBI" id="CHEBI:15378"/>
        <dbReference type="ChEBI" id="CHEBI:30011"/>
        <dbReference type="ChEBI" id="CHEBI:57856"/>
        <dbReference type="ChEBI" id="CHEBI:59789"/>
        <dbReference type="ChEBI" id="CHEBI:61891"/>
        <dbReference type="EC" id="2.1.1.297"/>
    </reaction>
</comment>
<dbReference type="Pfam" id="PF05175">
    <property type="entry name" value="MTS"/>
    <property type="match status" value="1"/>
</dbReference>
<sequence>MTAETWTIRRVLDWTRGHFDKQQVDEPRLTSEILLGHVLSVPRVKLYMDLDRPLAKEELGTYRALIQRRLGGEPTQYLVGFKEFYGRRFAVDARVLIPRSETELLVEAALRDVSKENATRVLDVCTGSGCIAISIAAERPQASVWATDLMPGALEVAKKNAEALQVDGRVTFFQGDLLSPIPEGATFDVIVSNPPYVKAGDLATLQKEVRAEPKEALDGGADGLRLIDRLVTAALPRLKSGGLLALEMGEDQGSAVKELMTRAGYHDVRIEKDLARHDRLALGRAP</sequence>
<evidence type="ECO:0000256" key="4">
    <source>
        <dbReference type="ARBA" id="ARBA00048391"/>
    </source>
</evidence>
<protein>
    <recommendedName>
        <fullName evidence="5">Release factor glutamine methyltransferase</fullName>
        <shortName evidence="5">RF MTase</shortName>
        <ecNumber evidence="5">2.1.1.297</ecNumber>
    </recommendedName>
    <alternativeName>
        <fullName evidence="5">N5-glutamine methyltransferase PrmC</fullName>
    </alternativeName>
    <alternativeName>
        <fullName evidence="5">Protein-(glutamine-N5) MTase PrmC</fullName>
    </alternativeName>
    <alternativeName>
        <fullName evidence="5">Protein-glutamine N-methyltransferase PrmC</fullName>
    </alternativeName>
</protein>
<dbReference type="NCBIfam" id="TIGR03534">
    <property type="entry name" value="RF_mod_PrmC"/>
    <property type="match status" value="1"/>
</dbReference>
<dbReference type="Pfam" id="PF17827">
    <property type="entry name" value="PrmC_N"/>
    <property type="match status" value="1"/>
</dbReference>
<comment type="caution">
    <text evidence="5">Lacks conserved residue(s) required for the propagation of feature annotation.</text>
</comment>
<keyword evidence="3 5" id="KW-0949">S-adenosyl-L-methionine</keyword>
<dbReference type="InterPro" id="IPR050320">
    <property type="entry name" value="N5-glutamine_MTase"/>
</dbReference>
<comment type="caution">
    <text evidence="8">The sequence shown here is derived from an EMBL/GenBank/DDBJ whole genome shotgun (WGS) entry which is preliminary data.</text>
</comment>
<dbReference type="Proteomes" id="UP000249061">
    <property type="component" value="Unassembled WGS sequence"/>
</dbReference>
<dbReference type="Gene3D" id="1.10.8.10">
    <property type="entry name" value="DNA helicase RuvA subunit, C-terminal domain"/>
    <property type="match status" value="1"/>
</dbReference>
<dbReference type="SUPFAM" id="SSF53335">
    <property type="entry name" value="S-adenosyl-L-methionine-dependent methyltransferases"/>
    <property type="match status" value="1"/>
</dbReference>
<dbReference type="InterPro" id="IPR019874">
    <property type="entry name" value="RF_methyltr_PrmC"/>
</dbReference>
<keyword evidence="1 5" id="KW-0489">Methyltransferase</keyword>
<dbReference type="InterPro" id="IPR040758">
    <property type="entry name" value="PrmC_N"/>
</dbReference>
<dbReference type="InterPro" id="IPR004556">
    <property type="entry name" value="HemK-like"/>
</dbReference>
<feature type="domain" description="Methyltransferase small" evidence="6">
    <location>
        <begin position="111"/>
        <end position="204"/>
    </location>
</feature>
<gene>
    <name evidence="5 8" type="primary">prmC</name>
    <name evidence="8" type="ORF">DI536_11975</name>
</gene>
<evidence type="ECO:0000313" key="9">
    <source>
        <dbReference type="Proteomes" id="UP000249061"/>
    </source>
</evidence>
<evidence type="ECO:0000259" key="7">
    <source>
        <dbReference type="Pfam" id="PF17827"/>
    </source>
</evidence>
<dbReference type="EMBL" id="QFQP01000008">
    <property type="protein sequence ID" value="PZR14026.1"/>
    <property type="molecule type" value="Genomic_DNA"/>
</dbReference>
<name>A0A2W5TMJ0_9BACT</name>
<feature type="domain" description="Release factor glutamine methyltransferase N-terminal" evidence="7">
    <location>
        <begin position="11"/>
        <end position="80"/>
    </location>
</feature>
<dbReference type="InterPro" id="IPR002052">
    <property type="entry name" value="DNA_methylase_N6_adenine_CS"/>
</dbReference>
<dbReference type="CDD" id="cd02440">
    <property type="entry name" value="AdoMet_MTases"/>
    <property type="match status" value="1"/>
</dbReference>
<dbReference type="GO" id="GO:0102559">
    <property type="term" value="F:peptide chain release factor N(5)-glutamine methyltransferase activity"/>
    <property type="evidence" value="ECO:0007669"/>
    <property type="project" value="UniProtKB-EC"/>
</dbReference>
<feature type="binding site" evidence="5">
    <location>
        <position position="148"/>
    </location>
    <ligand>
        <name>S-adenosyl-L-methionine</name>
        <dbReference type="ChEBI" id="CHEBI:59789"/>
    </ligand>
</feature>
<evidence type="ECO:0000256" key="1">
    <source>
        <dbReference type="ARBA" id="ARBA00022603"/>
    </source>
</evidence>
<evidence type="ECO:0000256" key="2">
    <source>
        <dbReference type="ARBA" id="ARBA00022679"/>
    </source>
</evidence>
<dbReference type="PROSITE" id="PS00092">
    <property type="entry name" value="N6_MTASE"/>
    <property type="match status" value="1"/>
</dbReference>
<accession>A0A2W5TMJ0</accession>
<dbReference type="InterPro" id="IPR007848">
    <property type="entry name" value="Small_mtfrase_dom"/>
</dbReference>
<dbReference type="Gene3D" id="3.40.50.150">
    <property type="entry name" value="Vaccinia Virus protein VP39"/>
    <property type="match status" value="1"/>
</dbReference>
<feature type="binding site" evidence="5">
    <location>
        <begin position="193"/>
        <end position="196"/>
    </location>
    <ligand>
        <name>substrate</name>
    </ligand>
</feature>
<dbReference type="PANTHER" id="PTHR18895:SF74">
    <property type="entry name" value="MTRF1L RELEASE FACTOR GLUTAMINE METHYLTRANSFERASE"/>
    <property type="match status" value="1"/>
</dbReference>
<dbReference type="HAMAP" id="MF_02126">
    <property type="entry name" value="RF_methyltr_PrmC"/>
    <property type="match status" value="1"/>
</dbReference>
<dbReference type="EC" id="2.1.1.297" evidence="5"/>
<evidence type="ECO:0000256" key="5">
    <source>
        <dbReference type="HAMAP-Rule" id="MF_02126"/>
    </source>
</evidence>
<dbReference type="FunFam" id="3.40.50.150:FF:000053">
    <property type="entry name" value="Release factor glutamine methyltransferase"/>
    <property type="match status" value="1"/>
</dbReference>
<proteinExistence type="inferred from homology"/>
<comment type="similarity">
    <text evidence="5">Belongs to the protein N5-glutamine methyltransferase family. PrmC subfamily.</text>
</comment>
<dbReference type="GO" id="GO:0032259">
    <property type="term" value="P:methylation"/>
    <property type="evidence" value="ECO:0007669"/>
    <property type="project" value="UniProtKB-KW"/>
</dbReference>
<dbReference type="InterPro" id="IPR029063">
    <property type="entry name" value="SAM-dependent_MTases_sf"/>
</dbReference>
<dbReference type="PANTHER" id="PTHR18895">
    <property type="entry name" value="HEMK METHYLTRANSFERASE"/>
    <property type="match status" value="1"/>
</dbReference>
<evidence type="ECO:0000259" key="6">
    <source>
        <dbReference type="Pfam" id="PF05175"/>
    </source>
</evidence>
<comment type="function">
    <text evidence="5">Methylates the class 1 translation termination release factors RF1/PrfA and RF2/PrfB on the glutamine residue of the universally conserved GGQ motif.</text>
</comment>
<evidence type="ECO:0000256" key="3">
    <source>
        <dbReference type="ARBA" id="ARBA00022691"/>
    </source>
</evidence>
<feature type="binding site" evidence="5">
    <location>
        <position position="193"/>
    </location>
    <ligand>
        <name>S-adenosyl-L-methionine</name>
        <dbReference type="ChEBI" id="CHEBI:59789"/>
    </ligand>
</feature>
<evidence type="ECO:0000313" key="8">
    <source>
        <dbReference type="EMBL" id="PZR14026.1"/>
    </source>
</evidence>
<reference evidence="8 9" key="1">
    <citation type="submission" date="2017-08" db="EMBL/GenBank/DDBJ databases">
        <title>Infants hospitalized years apart are colonized by the same room-sourced microbial strains.</title>
        <authorList>
            <person name="Brooks B."/>
            <person name="Olm M.R."/>
            <person name="Firek B.A."/>
            <person name="Baker R."/>
            <person name="Thomas B.C."/>
            <person name="Morowitz M.J."/>
            <person name="Banfield J.F."/>
        </authorList>
    </citation>
    <scope>NUCLEOTIDE SEQUENCE [LARGE SCALE GENOMIC DNA]</scope>
    <source>
        <strain evidence="8">S2_003_000_R2_14</strain>
    </source>
</reference>
<keyword evidence="2 5" id="KW-0808">Transferase</keyword>
<organism evidence="8 9">
    <name type="scientific">Archangium gephyra</name>
    <dbReference type="NCBI Taxonomy" id="48"/>
    <lineage>
        <taxon>Bacteria</taxon>
        <taxon>Pseudomonadati</taxon>
        <taxon>Myxococcota</taxon>
        <taxon>Myxococcia</taxon>
        <taxon>Myxococcales</taxon>
        <taxon>Cystobacterineae</taxon>
        <taxon>Archangiaceae</taxon>
        <taxon>Archangium</taxon>
    </lineage>
</organism>
<dbReference type="AlphaFoldDB" id="A0A2W5TMJ0"/>
<dbReference type="NCBIfam" id="TIGR00536">
    <property type="entry name" value="hemK_fam"/>
    <property type="match status" value="1"/>
</dbReference>